<keyword evidence="3" id="KW-1185">Reference proteome</keyword>
<gene>
    <name evidence="2" type="ORF">HF519_21890</name>
</gene>
<reference evidence="2 3" key="1">
    <citation type="submission" date="2020-04" db="EMBL/GenBank/DDBJ databases">
        <authorList>
            <person name="Klaysubun C."/>
            <person name="Duangmal K."/>
            <person name="Lipun K."/>
        </authorList>
    </citation>
    <scope>NUCLEOTIDE SEQUENCE [LARGE SCALE GENOMIC DNA]</scope>
    <source>
        <strain evidence="2 3">DSM 45300</strain>
    </source>
</reference>
<name>A0A848DN01_9PSEU</name>
<evidence type="ECO:0000313" key="3">
    <source>
        <dbReference type="Proteomes" id="UP000586918"/>
    </source>
</evidence>
<sequence>MTASIALGIPGLSVAPGDHICGFYGGLPERDEILLPFLREGLRAGDKCVCILDNTDPGEILAALDPDPATRDQLDLRSSLDAYFRTGAFSAQEMIAFWTKLLNHAIADGSPLVRVVCEMSWALRDFPGVDELIAYESEYNRYADRYPQVVICLYDLDRFGSAILMDILKTHPKVLVSGIVHDNPYYVEPDEFLASRR</sequence>
<dbReference type="EMBL" id="JAAXKZ010000098">
    <property type="protein sequence ID" value="NMH94180.1"/>
    <property type="molecule type" value="Genomic_DNA"/>
</dbReference>
<dbReference type="AlphaFoldDB" id="A0A848DN01"/>
<organism evidence="2 3">
    <name type="scientific">Pseudonocardia bannensis</name>
    <dbReference type="NCBI Taxonomy" id="630973"/>
    <lineage>
        <taxon>Bacteria</taxon>
        <taxon>Bacillati</taxon>
        <taxon>Actinomycetota</taxon>
        <taxon>Actinomycetes</taxon>
        <taxon>Pseudonocardiales</taxon>
        <taxon>Pseudonocardiaceae</taxon>
        <taxon>Pseudonocardia</taxon>
    </lineage>
</organism>
<protein>
    <recommendedName>
        <fullName evidence="1">MEDS domain-containing protein</fullName>
    </recommendedName>
</protein>
<evidence type="ECO:0000259" key="1">
    <source>
        <dbReference type="Pfam" id="PF14417"/>
    </source>
</evidence>
<evidence type="ECO:0000313" key="2">
    <source>
        <dbReference type="EMBL" id="NMH94180.1"/>
    </source>
</evidence>
<accession>A0A848DN01</accession>
<dbReference type="Proteomes" id="UP000586918">
    <property type="component" value="Unassembled WGS sequence"/>
</dbReference>
<proteinExistence type="predicted"/>
<feature type="domain" description="MEDS" evidence="1">
    <location>
        <begin position="18"/>
        <end position="172"/>
    </location>
</feature>
<dbReference type="InterPro" id="IPR025847">
    <property type="entry name" value="MEDS_domain"/>
</dbReference>
<comment type="caution">
    <text evidence="2">The sequence shown here is derived from an EMBL/GenBank/DDBJ whole genome shotgun (WGS) entry which is preliminary data.</text>
</comment>
<dbReference type="Pfam" id="PF14417">
    <property type="entry name" value="MEDS"/>
    <property type="match status" value="1"/>
</dbReference>
<dbReference type="RefSeq" id="WP_169414871.1">
    <property type="nucleotide sequence ID" value="NZ_JAAXKZ010000098.1"/>
</dbReference>